<dbReference type="GO" id="GO:0005840">
    <property type="term" value="C:ribosome"/>
    <property type="evidence" value="ECO:0007669"/>
    <property type="project" value="UniProtKB-KW"/>
</dbReference>
<keyword evidence="11" id="KW-1185">Reference proteome</keyword>
<comment type="function">
    <text evidence="1">One of two assembly initiator proteins, it binds directly to the 5'-end of the 23S rRNA, where it nucleates assembly of the 50S subunit.</text>
</comment>
<keyword evidence="8" id="KW-0812">Transmembrane</keyword>
<proteinExistence type="inferred from homology"/>
<evidence type="ECO:0000313" key="10">
    <source>
        <dbReference type="EMBL" id="CAE7839881.1"/>
    </source>
</evidence>
<dbReference type="HAMAP" id="MF_01326_B">
    <property type="entry name" value="Ribosomal_uL24_B"/>
    <property type="match status" value="1"/>
</dbReference>
<dbReference type="GO" id="GO:0003723">
    <property type="term" value="F:RNA binding"/>
    <property type="evidence" value="ECO:0007669"/>
    <property type="project" value="InterPro"/>
</dbReference>
<dbReference type="SUPFAM" id="SSF50104">
    <property type="entry name" value="Translation proteins SH3-like domain"/>
    <property type="match status" value="1"/>
</dbReference>
<dbReference type="NCBIfam" id="TIGR01079">
    <property type="entry name" value="rplX_bact"/>
    <property type="match status" value="1"/>
</dbReference>
<dbReference type="PANTHER" id="PTHR12903">
    <property type="entry name" value="MITOCHONDRIAL RIBOSOMAL PROTEIN L24"/>
    <property type="match status" value="1"/>
</dbReference>
<evidence type="ECO:0000256" key="7">
    <source>
        <dbReference type="SAM" id="MobiDB-lite"/>
    </source>
</evidence>
<evidence type="ECO:0000256" key="5">
    <source>
        <dbReference type="ARBA" id="ARBA00023274"/>
    </source>
</evidence>
<name>A0A812ZX27_9DINO</name>
<dbReference type="AlphaFoldDB" id="A0A812ZX27"/>
<feature type="transmembrane region" description="Helical" evidence="8">
    <location>
        <begin position="133"/>
        <end position="152"/>
    </location>
</feature>
<dbReference type="InterPro" id="IPR008991">
    <property type="entry name" value="Translation_prot_SH3-like_sf"/>
</dbReference>
<dbReference type="CDD" id="cd06089">
    <property type="entry name" value="KOW_RPL26"/>
    <property type="match status" value="1"/>
</dbReference>
<dbReference type="InterPro" id="IPR003256">
    <property type="entry name" value="Ribosomal_uL24"/>
</dbReference>
<evidence type="ECO:0000256" key="1">
    <source>
        <dbReference type="ARBA" id="ARBA00004072"/>
    </source>
</evidence>
<keyword evidence="4" id="KW-0689">Ribosomal protein</keyword>
<dbReference type="EMBL" id="CAJNJA010050097">
    <property type="protein sequence ID" value="CAE7839881.1"/>
    <property type="molecule type" value="Genomic_DNA"/>
</dbReference>
<keyword evidence="5" id="KW-0687">Ribonucleoprotein</keyword>
<feature type="transmembrane region" description="Helical" evidence="8">
    <location>
        <begin position="109"/>
        <end position="127"/>
    </location>
</feature>
<dbReference type="Pfam" id="PF17136">
    <property type="entry name" value="ribosomal_L24"/>
    <property type="match status" value="1"/>
</dbReference>
<comment type="similarity">
    <text evidence="2">Belongs to the universal ribosomal protein uL24 family.</text>
</comment>
<evidence type="ECO:0000256" key="4">
    <source>
        <dbReference type="ARBA" id="ARBA00022980"/>
    </source>
</evidence>
<keyword evidence="8" id="KW-0472">Membrane</keyword>
<reference evidence="10" key="1">
    <citation type="submission" date="2021-02" db="EMBL/GenBank/DDBJ databases">
        <authorList>
            <person name="Dougan E. K."/>
            <person name="Rhodes N."/>
            <person name="Thang M."/>
            <person name="Chan C."/>
        </authorList>
    </citation>
    <scope>NUCLEOTIDE SEQUENCE</scope>
</reference>
<dbReference type="OrthoDB" id="443878at2759"/>
<comment type="caution">
    <text evidence="10">The sequence shown here is derived from an EMBL/GenBank/DDBJ whole genome shotgun (WGS) entry which is preliminary data.</text>
</comment>
<evidence type="ECO:0000256" key="8">
    <source>
        <dbReference type="SAM" id="Phobius"/>
    </source>
</evidence>
<dbReference type="InterPro" id="IPR041988">
    <property type="entry name" value="Ribosomal_uL24_KOW"/>
</dbReference>
<organism evidence="10 11">
    <name type="scientific">Symbiodinium necroappetens</name>
    <dbReference type="NCBI Taxonomy" id="1628268"/>
    <lineage>
        <taxon>Eukaryota</taxon>
        <taxon>Sar</taxon>
        <taxon>Alveolata</taxon>
        <taxon>Dinophyceae</taxon>
        <taxon>Suessiales</taxon>
        <taxon>Symbiodiniaceae</taxon>
        <taxon>Symbiodinium</taxon>
    </lineage>
</organism>
<sequence length="887" mass="98214">MNELLHANAPKVRFRLPRLEPARFQEVLNEVRNLRGEDLYLQMRQARTSSLLSMNERQATDERSGSMVDLEDGVVAGDATLSLEAASCGTQGLEIEADPSRNAMIRHTAAAAVMAFVITGLLSISPIDTNVASLMAAIFSLLLHFVALAYAWTHQLSWIFLALNGAVGRLVSSLDEPVDCYGSKLVEPIEKLESAVDMVEMEQAMMVKRMQDVTDQIGCCAGICCKLSQEYEKEVKERVPDFDVPSTRGVREPIVECSVLGAGRISNFLEEAKAALPDQVEEQIQKHRLGSLVTRRSAFDCWLVQVPLIFFLVVNLSGLICSEILATDLASALASAAPAPPAPDKSLDWDLGPIGRRLQGDPMLKNLEERFPDVSFSMQDGEAQTPEVAALPLASKALVVFLPWLVQLILAWVELLAGLYFTRASRLMALVGSVTGDVERSCNTWLDKQGKGIPAEVFATFGKVQKQADSFFPAFRQRVGQLEEYLRATAKAAGQRERISPKLGHEKGCDARFKALQESKGWFLLEERVWPLATGLHPEWSIQRRCDLSGQDAEADNADVDCALRARCTSPLSPIPAASETSLMSWSHSHSLAAMLDFAMWHMVCRLIVNASTALCRGITGAFLAAVLCKGPQSLLSLVLDVWEVCQLFSQVKHRCKELEPKTASYEAPVLSVRSFAWAGSLAAAAVVLSQTRRHAPSKSQSPGPRVVMHARSARPTTPAGSPKNKRRMRAGRMRPIYKGRQLAVRVNPKTNKPVRYKMHVMPGDTVQVMKGKDAGKVTEVLRIYPKWNKILCLGVNYCIKHVRPQREDEVGQRVQVEAPMHSSWVMHYDEDEEVAGLLGVRFKKKTFKDGTEIVKKVRYNKSTGNEIPVRAPSRWIPVLDRVEDED</sequence>
<dbReference type="GO" id="GO:1990904">
    <property type="term" value="C:ribonucleoprotein complex"/>
    <property type="evidence" value="ECO:0007669"/>
    <property type="project" value="UniProtKB-KW"/>
</dbReference>
<gene>
    <name evidence="10" type="primary">rplX</name>
    <name evidence="10" type="ORF">SNEC2469_LOCUS25414</name>
</gene>
<dbReference type="InterPro" id="IPR057264">
    <property type="entry name" value="Ribosomal_uL24_C"/>
</dbReference>
<feature type="domain" description="KOW" evidence="9">
    <location>
        <begin position="760"/>
        <end position="787"/>
    </location>
</feature>
<dbReference type="Proteomes" id="UP000601435">
    <property type="component" value="Unassembled WGS sequence"/>
</dbReference>
<evidence type="ECO:0000259" key="9">
    <source>
        <dbReference type="SMART" id="SM00739"/>
    </source>
</evidence>
<accession>A0A812ZX27</accession>
<keyword evidence="8" id="KW-1133">Transmembrane helix</keyword>
<feature type="region of interest" description="Disordered" evidence="7">
    <location>
        <begin position="694"/>
        <end position="729"/>
    </location>
</feature>
<protein>
    <recommendedName>
        <fullName evidence="6">Large ribosomal subunit protein uL24c</fullName>
    </recommendedName>
</protein>
<dbReference type="GO" id="GO:0003735">
    <property type="term" value="F:structural constituent of ribosome"/>
    <property type="evidence" value="ECO:0007669"/>
    <property type="project" value="InterPro"/>
</dbReference>
<evidence type="ECO:0000256" key="6">
    <source>
        <dbReference type="ARBA" id="ARBA00035282"/>
    </source>
</evidence>
<evidence type="ECO:0000313" key="11">
    <source>
        <dbReference type="Proteomes" id="UP000601435"/>
    </source>
</evidence>
<evidence type="ECO:0000256" key="3">
    <source>
        <dbReference type="ARBA" id="ARBA00011838"/>
    </source>
</evidence>
<dbReference type="InterPro" id="IPR014722">
    <property type="entry name" value="Rib_uL2_dom2"/>
</dbReference>
<dbReference type="Gene3D" id="2.30.30.30">
    <property type="match status" value="1"/>
</dbReference>
<dbReference type="SMART" id="SM00739">
    <property type="entry name" value="KOW"/>
    <property type="match status" value="1"/>
</dbReference>
<dbReference type="GO" id="GO:0006412">
    <property type="term" value="P:translation"/>
    <property type="evidence" value="ECO:0007669"/>
    <property type="project" value="InterPro"/>
</dbReference>
<dbReference type="InterPro" id="IPR005824">
    <property type="entry name" value="KOW"/>
</dbReference>
<evidence type="ECO:0000256" key="2">
    <source>
        <dbReference type="ARBA" id="ARBA00010618"/>
    </source>
</evidence>
<comment type="subunit">
    <text evidence="3">Part of the 50S ribosomal subunit.</text>
</comment>